<dbReference type="AlphaFoldDB" id="A0A0A1WD05"/>
<gene>
    <name evidence="1" type="primary">DOXA2_1</name>
    <name evidence="2" type="synonym">DOXA2_0</name>
    <name evidence="1" type="ORF">g.50127</name>
    <name evidence="2" type="ORF">g.50136</name>
</gene>
<dbReference type="GO" id="GO:0000502">
    <property type="term" value="C:proteasome complex"/>
    <property type="evidence" value="ECO:0007669"/>
    <property type="project" value="UniProtKB-KW"/>
</dbReference>
<reference evidence="1" key="1">
    <citation type="submission" date="2014-11" db="EMBL/GenBank/DDBJ databases">
        <authorList>
            <person name="Geib S."/>
        </authorList>
    </citation>
    <scope>NUCLEOTIDE SEQUENCE</scope>
</reference>
<reference evidence="1" key="2">
    <citation type="journal article" date="2015" name="Gigascience">
        <title>Reconstructing a comprehensive transcriptome assembly of a white-pupal translocated strain of the pest fruit fly Bactrocera cucurbitae.</title>
        <authorList>
            <person name="Sim S.B."/>
            <person name="Calla B."/>
            <person name="Hall B."/>
            <person name="DeRego T."/>
            <person name="Geib S.M."/>
        </authorList>
    </citation>
    <scope>NUCLEOTIDE SEQUENCE</scope>
</reference>
<evidence type="ECO:0000313" key="1">
    <source>
        <dbReference type="EMBL" id="JAC96843.1"/>
    </source>
</evidence>
<protein>
    <submittedName>
        <fullName evidence="1">Probable 26S proteasome non-ATPase regulatory subunit 3</fullName>
    </submittedName>
</protein>
<accession>A0A0A1WD05</accession>
<keyword evidence="1" id="KW-0647">Proteasome</keyword>
<organism evidence="1">
    <name type="scientific">Zeugodacus cucurbitae</name>
    <name type="common">Melon fruit fly</name>
    <name type="synonym">Bactrocera cucurbitae</name>
    <dbReference type="NCBI Taxonomy" id="28588"/>
    <lineage>
        <taxon>Eukaryota</taxon>
        <taxon>Metazoa</taxon>
        <taxon>Ecdysozoa</taxon>
        <taxon>Arthropoda</taxon>
        <taxon>Hexapoda</taxon>
        <taxon>Insecta</taxon>
        <taxon>Pterygota</taxon>
        <taxon>Neoptera</taxon>
        <taxon>Endopterygota</taxon>
        <taxon>Diptera</taxon>
        <taxon>Brachycera</taxon>
        <taxon>Muscomorpha</taxon>
        <taxon>Tephritoidea</taxon>
        <taxon>Tephritidae</taxon>
        <taxon>Zeugodacus</taxon>
        <taxon>Zeugodacus</taxon>
    </lineage>
</organism>
<sequence>MFPHTIEINGDYREIRCLQTDPVNHEHMISVGAAIIELPDEPQDISIDDPEDSFFNSAREYPDDFIGGTLDPLSGSYRYNKEEDSEHPLDCISIDSAFTEDSKAPEDKRTKKRSFNKRILLTVERIDAKVNEFRMELGNQLKSLLDENSRRRGWQNRVNMVLSMLATEMAN</sequence>
<proteinExistence type="predicted"/>
<name>A0A0A1WD05_ZEUCU</name>
<evidence type="ECO:0000313" key="2">
    <source>
        <dbReference type="EMBL" id="JAC98403.1"/>
    </source>
</evidence>
<dbReference type="EMBL" id="GBXI01015888">
    <property type="protein sequence ID" value="JAC98403.1"/>
    <property type="molecule type" value="Transcribed_RNA"/>
</dbReference>
<dbReference type="EMBL" id="GBXI01017448">
    <property type="protein sequence ID" value="JAC96843.1"/>
    <property type="molecule type" value="Transcribed_RNA"/>
</dbReference>